<feature type="compositionally biased region" description="Basic and acidic residues" evidence="1">
    <location>
        <begin position="748"/>
        <end position="760"/>
    </location>
</feature>
<name>A0A194W064_CYTMA</name>
<keyword evidence="3" id="KW-1185">Reference proteome</keyword>
<feature type="region of interest" description="Disordered" evidence="1">
    <location>
        <begin position="596"/>
        <end position="760"/>
    </location>
</feature>
<feature type="compositionally biased region" description="Acidic residues" evidence="1">
    <location>
        <begin position="74"/>
        <end position="122"/>
    </location>
</feature>
<dbReference type="Proteomes" id="UP000078559">
    <property type="component" value="Chromosome 5"/>
</dbReference>
<proteinExistence type="predicted"/>
<protein>
    <recommendedName>
        <fullName evidence="4">Halomucin</fullName>
    </recommendedName>
</protein>
<feature type="region of interest" description="Disordered" evidence="1">
    <location>
        <begin position="1"/>
        <end position="128"/>
    </location>
</feature>
<evidence type="ECO:0000256" key="1">
    <source>
        <dbReference type="SAM" id="MobiDB-lite"/>
    </source>
</evidence>
<feature type="compositionally biased region" description="Polar residues" evidence="1">
    <location>
        <begin position="1"/>
        <end position="13"/>
    </location>
</feature>
<feature type="compositionally biased region" description="Basic and acidic residues" evidence="1">
    <location>
        <begin position="883"/>
        <end position="898"/>
    </location>
</feature>
<feature type="region of interest" description="Disordered" evidence="1">
    <location>
        <begin position="185"/>
        <end position="208"/>
    </location>
</feature>
<evidence type="ECO:0000313" key="2">
    <source>
        <dbReference type="EMBL" id="KUI69508.1"/>
    </source>
</evidence>
<feature type="compositionally biased region" description="Acidic residues" evidence="1">
    <location>
        <begin position="681"/>
        <end position="713"/>
    </location>
</feature>
<reference evidence="2" key="1">
    <citation type="submission" date="2014-12" db="EMBL/GenBank/DDBJ databases">
        <title>Genome Sequence of Valsa Canker Pathogens Uncovers a Specific Adaption of Colonization on Woody Bark.</title>
        <authorList>
            <person name="Yin Z."/>
            <person name="Liu H."/>
            <person name="Gao X."/>
            <person name="Li Z."/>
            <person name="Song N."/>
            <person name="Ke X."/>
            <person name="Dai Q."/>
            <person name="Wu Y."/>
            <person name="Sun Y."/>
            <person name="Xu J.-R."/>
            <person name="Kang Z.K."/>
            <person name="Wang L."/>
            <person name="Huang L."/>
        </authorList>
    </citation>
    <scope>NUCLEOTIDE SEQUENCE [LARGE SCALE GENOMIC DNA]</scope>
    <source>
        <strain evidence="2">03-8</strain>
    </source>
</reference>
<evidence type="ECO:0008006" key="4">
    <source>
        <dbReference type="Google" id="ProtNLM"/>
    </source>
</evidence>
<feature type="compositionally biased region" description="Polar residues" evidence="1">
    <location>
        <begin position="44"/>
        <end position="53"/>
    </location>
</feature>
<sequence length="950" mass="105708">MDANQSDQDGSGRSQERESPMFVPQDNENSSPDGSEGSERSTHSPENQNSAGQEDSDRNPNEAIDPNLPVEVDNAIDQENDLEADSEEQDQEESEETDGESAEETGENEDNDEDGEDEDDADDPIRDGCTRTCKQTMANINERVRILNVRLNRKETSIKTKDNIIKKLRETIRLLEAQLRHNGLIPGEHDGRFGNPKEHPKTTNGTRSIIPTWPNMLRRYIAGSPDMTYHRVWKQSQRELNMPVNFSTTHPNIRFIARDPDELSDGSPGQSPPAVPLPVMKKSHKSFDGLPDDVLFNILEELLWFDGSLIHCLSRLDLYVAPTHFPGVQELGNNRTGIKGRFFISAEKTPVPLSLTYDTIDPNVVLAPLGVCRRWAWFGTHIFYARNTFAFSSLGEWERFCNGIGGARVQRIQNVELTWIGGKCLAFDTSKTDGKRMNMRTIPLTWFCETSSLKTLVIHLSEVSKDYIRRPYEPKESKLYMKGKTAGQPNARMTRALRCCHGMDYIYQLRGLYWLKVYDLDQTSFTLERCPVRDSSFVLDLQRVVTQDKVPSRAAKSSLNNLMRLFPRGGWEPSFKAFKLLKKIFNEETGYDTYENDLDFDATSSRGTLSPSPPPDGPDNEGCDDASNGPVPNDGGSDDASDASNGSGANFPEHGLATPPASTRRRIPRGATPAPTPVEILDSDEDEEGLSDGSEGEEHSEDTDDDQQTDDDGDASRDGPDSAVDDDDALSTSTEIENADFINMVPRARSEGGHVSHISDDLHQQIVSRFAKPIVIDDDDDDEVQEIPKPALRRSTQTPGMFVTPSPWEVGEASSNGRRTVDLTTNSGTSPPVRDRHRGTTDSSGLFVRQSYSETQESHAPVSRRESTQIDLTLLSDDEDESDDHRKAPHSDVSRDEGEKEGEDDNDAHTPVSMGQPRGIKRSRSIAAASEPADGHKRQMTGIRFVSEGH</sequence>
<gene>
    <name evidence="2" type="ORF">VM1G_05194</name>
</gene>
<accession>A0A194W064</accession>
<evidence type="ECO:0000313" key="3">
    <source>
        <dbReference type="Proteomes" id="UP000078559"/>
    </source>
</evidence>
<dbReference type="EMBL" id="CM003102">
    <property type="protein sequence ID" value="KUI69508.1"/>
    <property type="molecule type" value="Genomic_DNA"/>
</dbReference>
<dbReference type="AlphaFoldDB" id="A0A194W064"/>
<feature type="compositionally biased region" description="Basic and acidic residues" evidence="1">
    <location>
        <begin position="187"/>
        <end position="201"/>
    </location>
</feature>
<dbReference type="SMR" id="A0A194W064"/>
<feature type="region of interest" description="Disordered" evidence="1">
    <location>
        <begin position="790"/>
        <end position="950"/>
    </location>
</feature>
<dbReference type="OrthoDB" id="3439669at2759"/>
<feature type="compositionally biased region" description="Polar residues" evidence="1">
    <location>
        <begin position="813"/>
        <end position="830"/>
    </location>
</feature>
<organism evidence="2 3">
    <name type="scientific">Cytospora mali</name>
    <name type="common">Apple Valsa canker fungus</name>
    <name type="synonym">Valsa mali</name>
    <dbReference type="NCBI Taxonomy" id="578113"/>
    <lineage>
        <taxon>Eukaryota</taxon>
        <taxon>Fungi</taxon>
        <taxon>Dikarya</taxon>
        <taxon>Ascomycota</taxon>
        <taxon>Pezizomycotina</taxon>
        <taxon>Sordariomycetes</taxon>
        <taxon>Sordariomycetidae</taxon>
        <taxon>Diaporthales</taxon>
        <taxon>Cytosporaceae</taxon>
        <taxon>Cytospora</taxon>
    </lineage>
</organism>